<reference evidence="8" key="2">
    <citation type="submission" date="2023-06" db="EMBL/GenBank/DDBJ databases">
        <authorList>
            <person name="Swenson N.G."/>
            <person name="Wegrzyn J.L."/>
            <person name="Mcevoy S.L."/>
        </authorList>
    </citation>
    <scope>NUCLEOTIDE SEQUENCE</scope>
    <source>
        <strain evidence="8">NS2018</strain>
        <tissue evidence="8">Leaf</tissue>
    </source>
</reference>
<dbReference type="InterPro" id="IPR041373">
    <property type="entry name" value="RT_RNaseH"/>
</dbReference>
<evidence type="ECO:0000313" key="9">
    <source>
        <dbReference type="Proteomes" id="UP001168877"/>
    </source>
</evidence>
<dbReference type="PANTHER" id="PTHR48475">
    <property type="entry name" value="RIBONUCLEASE H"/>
    <property type="match status" value="1"/>
</dbReference>
<dbReference type="EMBL" id="JAUESC010000380">
    <property type="protein sequence ID" value="KAK0592895.1"/>
    <property type="molecule type" value="Genomic_DNA"/>
</dbReference>
<name>A0AA39SM97_ACESA</name>
<evidence type="ECO:0000259" key="7">
    <source>
        <dbReference type="Pfam" id="PF17917"/>
    </source>
</evidence>
<evidence type="ECO:0000256" key="1">
    <source>
        <dbReference type="ARBA" id="ARBA00022679"/>
    </source>
</evidence>
<protein>
    <recommendedName>
        <fullName evidence="7">Reverse transcriptase RNase H-like domain-containing protein</fullName>
    </recommendedName>
</protein>
<keyword evidence="4" id="KW-0255">Endonuclease</keyword>
<dbReference type="AlphaFoldDB" id="A0AA39SM97"/>
<accession>A0AA39SM97</accession>
<keyword evidence="5" id="KW-0378">Hydrolase</keyword>
<keyword evidence="9" id="KW-1185">Reference proteome</keyword>
<comment type="caution">
    <text evidence="8">The sequence shown here is derived from an EMBL/GenBank/DDBJ whole genome shotgun (WGS) entry which is preliminary data.</text>
</comment>
<dbReference type="GO" id="GO:0004519">
    <property type="term" value="F:endonuclease activity"/>
    <property type="evidence" value="ECO:0007669"/>
    <property type="project" value="UniProtKB-KW"/>
</dbReference>
<feature type="domain" description="Reverse transcriptase RNase H-like" evidence="7">
    <location>
        <begin position="2"/>
        <end position="55"/>
    </location>
</feature>
<keyword evidence="1" id="KW-0808">Transferase</keyword>
<dbReference type="Pfam" id="PF17917">
    <property type="entry name" value="RT_RNaseH"/>
    <property type="match status" value="1"/>
</dbReference>
<proteinExistence type="predicted"/>
<reference evidence="8" key="1">
    <citation type="journal article" date="2022" name="Plant J.">
        <title>Strategies of tolerance reflected in two North American maple genomes.</title>
        <authorList>
            <person name="McEvoy S.L."/>
            <person name="Sezen U.U."/>
            <person name="Trouern-Trend A."/>
            <person name="McMahon S.M."/>
            <person name="Schaberg P.G."/>
            <person name="Yang J."/>
            <person name="Wegrzyn J.L."/>
            <person name="Swenson N.G."/>
        </authorList>
    </citation>
    <scope>NUCLEOTIDE SEQUENCE</scope>
    <source>
        <strain evidence="8">NS2018</strain>
    </source>
</reference>
<evidence type="ECO:0000256" key="4">
    <source>
        <dbReference type="ARBA" id="ARBA00022759"/>
    </source>
</evidence>
<keyword evidence="2" id="KW-0548">Nucleotidyltransferase</keyword>
<evidence type="ECO:0000256" key="5">
    <source>
        <dbReference type="ARBA" id="ARBA00022801"/>
    </source>
</evidence>
<sequence length="84" mass="9635">MEKLALALVVAVRKLRPYFQAYSVTVPTNFPLQQFMQQPNVSSRLILWAFELTQYDITFKPRVVIKGQALADFVAEFRGNLGFP</sequence>
<dbReference type="Proteomes" id="UP001168877">
    <property type="component" value="Unassembled WGS sequence"/>
</dbReference>
<evidence type="ECO:0000256" key="2">
    <source>
        <dbReference type="ARBA" id="ARBA00022695"/>
    </source>
</evidence>
<keyword evidence="3" id="KW-0540">Nuclease</keyword>
<dbReference type="GO" id="GO:0003964">
    <property type="term" value="F:RNA-directed DNA polymerase activity"/>
    <property type="evidence" value="ECO:0007669"/>
    <property type="project" value="UniProtKB-KW"/>
</dbReference>
<evidence type="ECO:0000313" key="8">
    <source>
        <dbReference type="EMBL" id="KAK0592895.1"/>
    </source>
</evidence>
<evidence type="ECO:0000256" key="6">
    <source>
        <dbReference type="ARBA" id="ARBA00022918"/>
    </source>
</evidence>
<organism evidence="8 9">
    <name type="scientific">Acer saccharum</name>
    <name type="common">Sugar maple</name>
    <dbReference type="NCBI Taxonomy" id="4024"/>
    <lineage>
        <taxon>Eukaryota</taxon>
        <taxon>Viridiplantae</taxon>
        <taxon>Streptophyta</taxon>
        <taxon>Embryophyta</taxon>
        <taxon>Tracheophyta</taxon>
        <taxon>Spermatophyta</taxon>
        <taxon>Magnoliopsida</taxon>
        <taxon>eudicotyledons</taxon>
        <taxon>Gunneridae</taxon>
        <taxon>Pentapetalae</taxon>
        <taxon>rosids</taxon>
        <taxon>malvids</taxon>
        <taxon>Sapindales</taxon>
        <taxon>Sapindaceae</taxon>
        <taxon>Hippocastanoideae</taxon>
        <taxon>Acereae</taxon>
        <taxon>Acer</taxon>
    </lineage>
</organism>
<keyword evidence="6" id="KW-0695">RNA-directed DNA polymerase</keyword>
<evidence type="ECO:0000256" key="3">
    <source>
        <dbReference type="ARBA" id="ARBA00022722"/>
    </source>
</evidence>
<dbReference type="GO" id="GO:0016787">
    <property type="term" value="F:hydrolase activity"/>
    <property type="evidence" value="ECO:0007669"/>
    <property type="project" value="UniProtKB-KW"/>
</dbReference>
<dbReference type="PANTHER" id="PTHR48475:SF2">
    <property type="entry name" value="RIBONUCLEASE H"/>
    <property type="match status" value="1"/>
</dbReference>
<gene>
    <name evidence="8" type="ORF">LWI29_027396</name>
</gene>